<dbReference type="EMBL" id="BMNY01000001">
    <property type="protein sequence ID" value="GGM72942.1"/>
    <property type="molecule type" value="Genomic_DNA"/>
</dbReference>
<keyword evidence="1" id="KW-0812">Transmembrane</keyword>
<dbReference type="Pfam" id="PF06197">
    <property type="entry name" value="DUF998"/>
    <property type="match status" value="1"/>
</dbReference>
<feature type="transmembrane region" description="Helical" evidence="1">
    <location>
        <begin position="50"/>
        <end position="70"/>
    </location>
</feature>
<keyword evidence="1" id="KW-1133">Transmembrane helix</keyword>
<name>A0AA37F9G1_9ARCH</name>
<reference evidence="2" key="1">
    <citation type="journal article" date="2014" name="Int. J. Syst. Evol. Microbiol.">
        <title>Complete genome sequence of Corynebacterium casei LMG S-19264T (=DSM 44701T), isolated from a smear-ripened cheese.</title>
        <authorList>
            <consortium name="US DOE Joint Genome Institute (JGI-PGF)"/>
            <person name="Walter F."/>
            <person name="Albersmeier A."/>
            <person name="Kalinowski J."/>
            <person name="Ruckert C."/>
        </authorList>
    </citation>
    <scope>NUCLEOTIDE SEQUENCE</scope>
    <source>
        <strain evidence="2">JCM 13583</strain>
    </source>
</reference>
<feature type="transmembrane region" description="Helical" evidence="1">
    <location>
        <begin position="7"/>
        <end position="30"/>
    </location>
</feature>
<protein>
    <submittedName>
        <fullName evidence="2">Membrane protein</fullName>
    </submittedName>
</protein>
<evidence type="ECO:0000313" key="2">
    <source>
        <dbReference type="EMBL" id="GGM72942.1"/>
    </source>
</evidence>
<sequence>MDWRQKAAGLLIGIFVGQFLLFMIVAEALYPGYSVSHNYISDLGVGRTAPVFNTSIILLGLALIAASVLMDSQPLPFRVLIALSGIGAAGVGIFPETTGIPHTIFSLIVFLFASLAPLALLRAGRRPAVFLWTAFGLVGLIALVLYVTGHFLGLGHGGMERLIVYPNMVWALSFSGQVVNDK</sequence>
<reference evidence="2" key="2">
    <citation type="submission" date="2022-09" db="EMBL/GenBank/DDBJ databases">
        <authorList>
            <person name="Sun Q."/>
            <person name="Ohkuma M."/>
        </authorList>
    </citation>
    <scope>NUCLEOTIDE SEQUENCE</scope>
    <source>
        <strain evidence="2">JCM 13583</strain>
    </source>
</reference>
<comment type="caution">
    <text evidence="2">The sequence shown here is derived from an EMBL/GenBank/DDBJ whole genome shotgun (WGS) entry which is preliminary data.</text>
</comment>
<dbReference type="RefSeq" id="WP_188680644.1">
    <property type="nucleotide sequence ID" value="NZ_BMNY01000001.1"/>
</dbReference>
<feature type="transmembrane region" description="Helical" evidence="1">
    <location>
        <begin position="128"/>
        <end position="152"/>
    </location>
</feature>
<feature type="transmembrane region" description="Helical" evidence="1">
    <location>
        <begin position="100"/>
        <end position="121"/>
    </location>
</feature>
<evidence type="ECO:0000256" key="1">
    <source>
        <dbReference type="SAM" id="Phobius"/>
    </source>
</evidence>
<keyword evidence="1" id="KW-0472">Membrane</keyword>
<dbReference type="Proteomes" id="UP000632195">
    <property type="component" value="Unassembled WGS sequence"/>
</dbReference>
<accession>A0AA37F9G1</accession>
<dbReference type="AlphaFoldDB" id="A0AA37F9G1"/>
<dbReference type="InterPro" id="IPR009339">
    <property type="entry name" value="DUF998"/>
</dbReference>
<proteinExistence type="predicted"/>
<gene>
    <name evidence="2" type="ORF">GCM10007108_08810</name>
</gene>
<feature type="transmembrane region" description="Helical" evidence="1">
    <location>
        <begin position="77"/>
        <end position="94"/>
    </location>
</feature>
<evidence type="ECO:0000313" key="3">
    <source>
        <dbReference type="Proteomes" id="UP000632195"/>
    </source>
</evidence>
<keyword evidence="3" id="KW-1185">Reference proteome</keyword>
<organism evidence="2 3">
    <name type="scientific">Thermogymnomonas acidicola</name>
    <dbReference type="NCBI Taxonomy" id="399579"/>
    <lineage>
        <taxon>Archaea</taxon>
        <taxon>Methanobacteriati</taxon>
        <taxon>Thermoplasmatota</taxon>
        <taxon>Thermoplasmata</taxon>
        <taxon>Thermoplasmatales</taxon>
        <taxon>Thermogymnomonas</taxon>
    </lineage>
</organism>